<accession>A0ABQ9EZT8</accession>
<keyword evidence="3" id="KW-1185">Reference proteome</keyword>
<evidence type="ECO:0000313" key="3">
    <source>
        <dbReference type="Proteomes" id="UP001217089"/>
    </source>
</evidence>
<feature type="signal peptide" evidence="1">
    <location>
        <begin position="1"/>
        <end position="23"/>
    </location>
</feature>
<dbReference type="EMBL" id="JARBDR010000640">
    <property type="protein sequence ID" value="KAJ8309811.1"/>
    <property type="molecule type" value="Genomic_DNA"/>
</dbReference>
<proteinExistence type="predicted"/>
<gene>
    <name evidence="2" type="ORF">KUTeg_011676</name>
</gene>
<dbReference type="Proteomes" id="UP001217089">
    <property type="component" value="Unassembled WGS sequence"/>
</dbReference>
<comment type="caution">
    <text evidence="2">The sequence shown here is derived from an EMBL/GenBank/DDBJ whole genome shotgun (WGS) entry which is preliminary data.</text>
</comment>
<evidence type="ECO:0000256" key="1">
    <source>
        <dbReference type="SAM" id="SignalP"/>
    </source>
</evidence>
<name>A0ABQ9EZT8_TEGGR</name>
<feature type="chain" id="PRO_5047127263" description="Secreted protein" evidence="1">
    <location>
        <begin position="24"/>
        <end position="99"/>
    </location>
</feature>
<evidence type="ECO:0008006" key="4">
    <source>
        <dbReference type="Google" id="ProtNLM"/>
    </source>
</evidence>
<sequence length="99" mass="11625">MFIFGIYMHCLFVLFYVSCYTFCEAPGPFLQHFNGFVLMRVASITCNQNTVWVVQEVVKKYYCFEATINAISFYMKRFGKTSLNKCNASKPHLKYMNCH</sequence>
<protein>
    <recommendedName>
        <fullName evidence="4">Secreted protein</fullName>
    </recommendedName>
</protein>
<keyword evidence="1" id="KW-0732">Signal</keyword>
<evidence type="ECO:0000313" key="2">
    <source>
        <dbReference type="EMBL" id="KAJ8309811.1"/>
    </source>
</evidence>
<organism evidence="2 3">
    <name type="scientific">Tegillarca granosa</name>
    <name type="common">Malaysian cockle</name>
    <name type="synonym">Anadara granosa</name>
    <dbReference type="NCBI Taxonomy" id="220873"/>
    <lineage>
        <taxon>Eukaryota</taxon>
        <taxon>Metazoa</taxon>
        <taxon>Spiralia</taxon>
        <taxon>Lophotrochozoa</taxon>
        <taxon>Mollusca</taxon>
        <taxon>Bivalvia</taxon>
        <taxon>Autobranchia</taxon>
        <taxon>Pteriomorphia</taxon>
        <taxon>Arcoida</taxon>
        <taxon>Arcoidea</taxon>
        <taxon>Arcidae</taxon>
        <taxon>Tegillarca</taxon>
    </lineage>
</organism>
<reference evidence="2 3" key="1">
    <citation type="submission" date="2022-12" db="EMBL/GenBank/DDBJ databases">
        <title>Chromosome-level genome of Tegillarca granosa.</title>
        <authorList>
            <person name="Kim J."/>
        </authorList>
    </citation>
    <scope>NUCLEOTIDE SEQUENCE [LARGE SCALE GENOMIC DNA]</scope>
    <source>
        <strain evidence="2">Teg-2019</strain>
        <tissue evidence="2">Adductor muscle</tissue>
    </source>
</reference>